<feature type="transmembrane region" description="Helical" evidence="1">
    <location>
        <begin position="79"/>
        <end position="98"/>
    </location>
</feature>
<dbReference type="AlphaFoldDB" id="A0A7H2BC15"/>
<feature type="domain" description="LysM" evidence="2">
    <location>
        <begin position="117"/>
        <end position="166"/>
    </location>
</feature>
<dbReference type="Proteomes" id="UP000516404">
    <property type="component" value="Chromosome"/>
</dbReference>
<evidence type="ECO:0000313" key="3">
    <source>
        <dbReference type="EMBL" id="QNV37211.1"/>
    </source>
</evidence>
<keyword evidence="4" id="KW-1185">Reference proteome</keyword>
<protein>
    <submittedName>
        <fullName evidence="3">LysM peptidoglycan-binding domain-containing protein</fullName>
    </submittedName>
</protein>
<dbReference type="InterPro" id="IPR036779">
    <property type="entry name" value="LysM_dom_sf"/>
</dbReference>
<accession>A0A7H2BC15</accession>
<keyword evidence="1" id="KW-0812">Transmembrane</keyword>
<name>A0A7H2BC15_9MICC</name>
<gene>
    <name evidence="3" type="ORF">IDM49_08140</name>
</gene>
<keyword evidence="1" id="KW-1133">Transmembrane helix</keyword>
<reference evidence="3 4" key="1">
    <citation type="submission" date="2020-09" db="EMBL/GenBank/DDBJ databases">
        <title>Investigation of environmental microbes.</title>
        <authorList>
            <person name="Ou Y."/>
            <person name="Kang Q."/>
        </authorList>
    </citation>
    <scope>NUCLEOTIDE SEQUENCE [LARGE SCALE GENOMIC DNA]</scope>
    <source>
        <strain evidence="3 4">KJZ-14</strain>
    </source>
</reference>
<dbReference type="KEGG" id="rter:IDM49_08140"/>
<dbReference type="InterPro" id="IPR018392">
    <property type="entry name" value="LysM"/>
</dbReference>
<dbReference type="GeneID" id="96624209"/>
<dbReference type="Gene3D" id="3.10.350.10">
    <property type="entry name" value="LysM domain"/>
    <property type="match status" value="1"/>
</dbReference>
<organism evidence="3 4">
    <name type="scientific">Rothia terrae</name>
    <dbReference type="NCBI Taxonomy" id="396015"/>
    <lineage>
        <taxon>Bacteria</taxon>
        <taxon>Bacillati</taxon>
        <taxon>Actinomycetota</taxon>
        <taxon>Actinomycetes</taxon>
        <taxon>Micrococcales</taxon>
        <taxon>Micrococcaceae</taxon>
        <taxon>Rothia</taxon>
    </lineage>
</organism>
<proteinExistence type="predicted"/>
<dbReference type="SMART" id="SM00257">
    <property type="entry name" value="LysM"/>
    <property type="match status" value="1"/>
</dbReference>
<sequence>MSTVVIPRPVRPGTAFSRANAVVRPQRVESAPLPSAQLRVIKPARQLPQPVRNQRDLNPSVAPAARTSRRGRLLSMLKGLSFMTLGALIVLVGASFIAPQDAQAGSSPVDSSSVGRTVTVDAGQTLWDVAREVSPESDPRDVVNLIIDVNNLSSTTLHTGQNLEIPVMNG</sequence>
<evidence type="ECO:0000313" key="4">
    <source>
        <dbReference type="Proteomes" id="UP000516404"/>
    </source>
</evidence>
<evidence type="ECO:0000259" key="2">
    <source>
        <dbReference type="SMART" id="SM00257"/>
    </source>
</evidence>
<dbReference type="Pfam" id="PF01476">
    <property type="entry name" value="LysM"/>
    <property type="match status" value="1"/>
</dbReference>
<dbReference type="RefSeq" id="WP_190724144.1">
    <property type="nucleotide sequence ID" value="NZ_CP061539.1"/>
</dbReference>
<evidence type="ECO:0000256" key="1">
    <source>
        <dbReference type="SAM" id="Phobius"/>
    </source>
</evidence>
<keyword evidence="1" id="KW-0472">Membrane</keyword>
<dbReference type="EMBL" id="CP061539">
    <property type="protein sequence ID" value="QNV37211.1"/>
    <property type="molecule type" value="Genomic_DNA"/>
</dbReference>